<reference evidence="1 2" key="1">
    <citation type="journal article" date="2011" name="J. Bacteriol.">
        <title>Genome analyses of icelandic strains of Sulfolobus islandicus, model organisms for genetic and virus-host interaction studies.</title>
        <authorList>
            <person name="Guo L."/>
            <person name="Brugger K."/>
            <person name="Liu C."/>
            <person name="Shah S.A."/>
            <person name="Zheng H."/>
            <person name="Zhu Y."/>
            <person name="Wang S."/>
            <person name="Lillestol R.K."/>
            <person name="Chen L."/>
            <person name="Frank J."/>
            <person name="Prangishvili D."/>
            <person name="Paulin L."/>
            <person name="She Q."/>
            <person name="Huang L."/>
            <person name="Garrett R.A."/>
        </authorList>
    </citation>
    <scope>NUCLEOTIDE SEQUENCE [LARGE SCALE GENOMIC DNA]</scope>
    <source>
        <strain evidence="1 2">REY15A</strain>
    </source>
</reference>
<dbReference type="eggNOG" id="arCOG00455">
    <property type="taxonomic scope" value="Archaea"/>
</dbReference>
<keyword evidence="2" id="KW-1185">Reference proteome</keyword>
<proteinExistence type="predicted"/>
<dbReference type="EMBL" id="CP002425">
    <property type="protein sequence ID" value="ADX85572.1"/>
    <property type="molecule type" value="Genomic_DNA"/>
</dbReference>
<dbReference type="Proteomes" id="UP000002664">
    <property type="component" value="Chromosome"/>
</dbReference>
<protein>
    <submittedName>
        <fullName evidence="1">Uncharacterized protein</fullName>
    </submittedName>
</protein>
<evidence type="ECO:0000313" key="2">
    <source>
        <dbReference type="Proteomes" id="UP000002664"/>
    </source>
</evidence>
<dbReference type="HOGENOM" id="CLU_3264003_0_0_2"/>
<accession>F0NBN5</accession>
<dbReference type="AlphaFoldDB" id="F0NBN5"/>
<name>F0NBN5_SACI5</name>
<organism evidence="1 2">
    <name type="scientific">Saccharolobus islandicus (strain REY15A)</name>
    <name type="common">Sulfolobus islandicus</name>
    <dbReference type="NCBI Taxonomy" id="930945"/>
    <lineage>
        <taxon>Archaea</taxon>
        <taxon>Thermoproteota</taxon>
        <taxon>Thermoprotei</taxon>
        <taxon>Sulfolobales</taxon>
        <taxon>Sulfolobaceae</taxon>
        <taxon>Saccharolobus</taxon>
    </lineage>
</organism>
<gene>
    <name evidence="1" type="ordered locus">SiRe_1508</name>
</gene>
<sequence length="41" mass="4768">MQREIAYNAVLDMISGTIIMLKEGRIDHPMLLRENVRNVII</sequence>
<dbReference type="KEGG" id="sir:SiRe_1508"/>
<evidence type="ECO:0000313" key="1">
    <source>
        <dbReference type="EMBL" id="ADX85572.1"/>
    </source>
</evidence>